<feature type="region of interest" description="Disordered" evidence="1">
    <location>
        <begin position="1"/>
        <end position="40"/>
    </location>
</feature>
<reference evidence="2" key="1">
    <citation type="submission" date="2022-12" db="EMBL/GenBank/DDBJ databases">
        <title>Reference genome sequencing for broad-spectrum identification of bacterial and archaeal isolates by mass spectrometry.</title>
        <authorList>
            <person name="Sekiguchi Y."/>
            <person name="Tourlousse D.M."/>
        </authorList>
    </citation>
    <scope>NUCLEOTIDE SEQUENCE</scope>
    <source>
        <strain evidence="2">10succ1</strain>
    </source>
</reference>
<gene>
    <name evidence="2" type="ORF">PM10SUCC1_21780</name>
</gene>
<keyword evidence="3" id="KW-1185">Reference proteome</keyword>
<sequence>MSKRGIMSKREMKDIMDDLKETKEKPPKDEKESPKEENKK</sequence>
<evidence type="ECO:0000256" key="1">
    <source>
        <dbReference type="SAM" id="MobiDB-lite"/>
    </source>
</evidence>
<protein>
    <submittedName>
        <fullName evidence="2">Uncharacterized protein</fullName>
    </submittedName>
</protein>
<dbReference type="AlphaFoldDB" id="A0A9W6GK76"/>
<dbReference type="EMBL" id="BSDY01000009">
    <property type="protein sequence ID" value="GLI56664.1"/>
    <property type="molecule type" value="Genomic_DNA"/>
</dbReference>
<comment type="caution">
    <text evidence="2">The sequence shown here is derived from an EMBL/GenBank/DDBJ whole genome shotgun (WGS) entry which is preliminary data.</text>
</comment>
<evidence type="ECO:0000313" key="2">
    <source>
        <dbReference type="EMBL" id="GLI56664.1"/>
    </source>
</evidence>
<dbReference type="RefSeq" id="WP_281835958.1">
    <property type="nucleotide sequence ID" value="NZ_BSDY01000009.1"/>
</dbReference>
<feature type="compositionally biased region" description="Basic and acidic residues" evidence="1">
    <location>
        <begin position="8"/>
        <end position="40"/>
    </location>
</feature>
<evidence type="ECO:0000313" key="3">
    <source>
        <dbReference type="Proteomes" id="UP001144471"/>
    </source>
</evidence>
<organism evidence="2 3">
    <name type="scientific">Propionigenium maris DSM 9537</name>
    <dbReference type="NCBI Taxonomy" id="1123000"/>
    <lineage>
        <taxon>Bacteria</taxon>
        <taxon>Fusobacteriati</taxon>
        <taxon>Fusobacteriota</taxon>
        <taxon>Fusobacteriia</taxon>
        <taxon>Fusobacteriales</taxon>
        <taxon>Fusobacteriaceae</taxon>
        <taxon>Propionigenium</taxon>
    </lineage>
</organism>
<name>A0A9W6GK76_9FUSO</name>
<dbReference type="Proteomes" id="UP001144471">
    <property type="component" value="Unassembled WGS sequence"/>
</dbReference>
<accession>A0A9W6GK76</accession>
<proteinExistence type="predicted"/>